<reference evidence="7" key="1">
    <citation type="submission" date="2023-08" db="EMBL/GenBank/DDBJ databases">
        <authorList>
            <person name="Alioto T."/>
            <person name="Alioto T."/>
            <person name="Gomez Garrido J."/>
        </authorList>
    </citation>
    <scope>NUCLEOTIDE SEQUENCE</scope>
</reference>
<keyword evidence="8" id="KW-1185">Reference proteome</keyword>
<dbReference type="PANTHER" id="PTHR24302">
    <property type="entry name" value="CYTOCHROME P450 FAMILY 3"/>
    <property type="match status" value="1"/>
</dbReference>
<accession>A0AA36FKL1</accession>
<dbReference type="EMBL" id="OX597839">
    <property type="protein sequence ID" value="CAI9741127.1"/>
    <property type="molecule type" value="Genomic_DNA"/>
</dbReference>
<evidence type="ECO:0000256" key="1">
    <source>
        <dbReference type="ARBA" id="ARBA00010617"/>
    </source>
</evidence>
<comment type="similarity">
    <text evidence="1">Belongs to the cytochrome P450 family.</text>
</comment>
<keyword evidence="5" id="KW-0408">Iron</keyword>
<dbReference type="PANTHER" id="PTHR24302:SF15">
    <property type="entry name" value="FATTY-ACID PEROXYGENASE"/>
    <property type="match status" value="1"/>
</dbReference>
<dbReference type="Gene3D" id="1.10.630.10">
    <property type="entry name" value="Cytochrome P450"/>
    <property type="match status" value="2"/>
</dbReference>
<dbReference type="Pfam" id="PF00067">
    <property type="entry name" value="p450"/>
    <property type="match status" value="2"/>
</dbReference>
<evidence type="ECO:0000256" key="5">
    <source>
        <dbReference type="ARBA" id="ARBA00023004"/>
    </source>
</evidence>
<dbReference type="GO" id="GO:0020037">
    <property type="term" value="F:heme binding"/>
    <property type="evidence" value="ECO:0007669"/>
    <property type="project" value="InterPro"/>
</dbReference>
<dbReference type="InterPro" id="IPR050705">
    <property type="entry name" value="Cytochrome_P450_3A"/>
</dbReference>
<evidence type="ECO:0000256" key="4">
    <source>
        <dbReference type="ARBA" id="ARBA00023002"/>
    </source>
</evidence>
<sequence length="372" mass="43021">MNVFGLTEYVTTFVLGAVLLLALYLYGRRPYSYFKELGIPGPEPICYLGNLKEIGKRGNGYAYKHFREIYGNLYGLFFGRLPICVTSDPEFIQEILVKQFSNFTNRTVLFGDEISQLTLPLTKDDHWKYLRTVLTPTFTSHQMRRMNTMIQTYANILVEKFGNLADNGEIREVKTYIRITDDEILAQCVVLFLSGYETTASALSFFTYLMAINSKSQQRLYEEIVDSLGEDLPTYDNIQQLPYLSMCFDETMRMYPILNTAVRQCKKTCTVKGTKIPEGLSVRISIDALHYDPKYWPEPDKFIPESRHSLLVNIVLNSQKEKYALQRTVGIFRGKFTFTLSAFVSITTTFNLFDVELNLWKEWEELDPELGK</sequence>
<gene>
    <name evidence="7" type="ORF">OCTVUL_1B024578</name>
</gene>
<dbReference type="GO" id="GO:0008395">
    <property type="term" value="F:steroid hydroxylase activity"/>
    <property type="evidence" value="ECO:0007669"/>
    <property type="project" value="TreeGrafter"/>
</dbReference>
<evidence type="ECO:0000256" key="6">
    <source>
        <dbReference type="SAM" id="Phobius"/>
    </source>
</evidence>
<keyword evidence="2" id="KW-0349">Heme</keyword>
<organism evidence="7 8">
    <name type="scientific">Octopus vulgaris</name>
    <name type="common">Common octopus</name>
    <dbReference type="NCBI Taxonomy" id="6645"/>
    <lineage>
        <taxon>Eukaryota</taxon>
        <taxon>Metazoa</taxon>
        <taxon>Spiralia</taxon>
        <taxon>Lophotrochozoa</taxon>
        <taxon>Mollusca</taxon>
        <taxon>Cephalopoda</taxon>
        <taxon>Coleoidea</taxon>
        <taxon>Octopodiformes</taxon>
        <taxon>Octopoda</taxon>
        <taxon>Incirrata</taxon>
        <taxon>Octopodidae</taxon>
        <taxon>Octopus</taxon>
    </lineage>
</organism>
<dbReference type="Proteomes" id="UP001162480">
    <property type="component" value="Chromosome 26"/>
</dbReference>
<keyword evidence="4" id="KW-0560">Oxidoreductase</keyword>
<keyword evidence="3" id="KW-0479">Metal-binding</keyword>
<keyword evidence="6" id="KW-0472">Membrane</keyword>
<dbReference type="SUPFAM" id="SSF48264">
    <property type="entry name" value="Cytochrome P450"/>
    <property type="match status" value="1"/>
</dbReference>
<evidence type="ECO:0000256" key="3">
    <source>
        <dbReference type="ARBA" id="ARBA00022723"/>
    </source>
</evidence>
<dbReference type="InterPro" id="IPR001128">
    <property type="entry name" value="Cyt_P450"/>
</dbReference>
<feature type="transmembrane region" description="Helical" evidence="6">
    <location>
        <begin position="6"/>
        <end position="26"/>
    </location>
</feature>
<name>A0AA36FKL1_OCTVU</name>
<dbReference type="InterPro" id="IPR036396">
    <property type="entry name" value="Cyt_P450_sf"/>
</dbReference>
<dbReference type="GO" id="GO:0005506">
    <property type="term" value="F:iron ion binding"/>
    <property type="evidence" value="ECO:0007669"/>
    <property type="project" value="InterPro"/>
</dbReference>
<dbReference type="InterPro" id="IPR002401">
    <property type="entry name" value="Cyt_P450_E_grp-I"/>
</dbReference>
<dbReference type="GO" id="GO:0016705">
    <property type="term" value="F:oxidoreductase activity, acting on paired donors, with incorporation or reduction of molecular oxygen"/>
    <property type="evidence" value="ECO:0007669"/>
    <property type="project" value="InterPro"/>
</dbReference>
<evidence type="ECO:0000313" key="8">
    <source>
        <dbReference type="Proteomes" id="UP001162480"/>
    </source>
</evidence>
<evidence type="ECO:0000313" key="7">
    <source>
        <dbReference type="EMBL" id="CAI9741127.1"/>
    </source>
</evidence>
<proteinExistence type="inferred from homology"/>
<keyword evidence="6" id="KW-0812">Transmembrane</keyword>
<dbReference type="AlphaFoldDB" id="A0AA36FKL1"/>
<dbReference type="PRINTS" id="PR00463">
    <property type="entry name" value="EP450I"/>
</dbReference>
<evidence type="ECO:0000256" key="2">
    <source>
        <dbReference type="ARBA" id="ARBA00022617"/>
    </source>
</evidence>
<keyword evidence="6" id="KW-1133">Transmembrane helix</keyword>
<protein>
    <submittedName>
        <fullName evidence="7">Cytochrome P450 3A24-like</fullName>
    </submittedName>
</protein>